<keyword evidence="4" id="KW-1005">Bacterial flagellum biogenesis</keyword>
<evidence type="ECO:0000256" key="1">
    <source>
        <dbReference type="ARBA" id="ARBA00004418"/>
    </source>
</evidence>
<comment type="subcellular location">
    <subcellularLocation>
        <location evidence="1 4">Periplasm</location>
    </subcellularLocation>
</comment>
<feature type="region of interest" description="Disordered" evidence="5">
    <location>
        <begin position="35"/>
        <end position="57"/>
    </location>
</feature>
<evidence type="ECO:0000256" key="5">
    <source>
        <dbReference type="SAM" id="MobiDB-lite"/>
    </source>
</evidence>
<evidence type="ECO:0000256" key="2">
    <source>
        <dbReference type="ARBA" id="ARBA00022729"/>
    </source>
</evidence>
<dbReference type="InterPro" id="IPR017585">
    <property type="entry name" value="SAF_FlgA"/>
</dbReference>
<dbReference type="SMART" id="SM00858">
    <property type="entry name" value="SAF"/>
    <property type="match status" value="1"/>
</dbReference>
<evidence type="ECO:0000259" key="6">
    <source>
        <dbReference type="SMART" id="SM00858"/>
    </source>
</evidence>
<proteinExistence type="inferred from homology"/>
<name>A0ABU0LHQ0_XANAG</name>
<feature type="chain" id="PRO_5044975198" description="Flagella basal body P-ring formation protein FlgA" evidence="4">
    <location>
        <begin position="25"/>
        <end position="194"/>
    </location>
</feature>
<dbReference type="PANTHER" id="PTHR36307:SF1">
    <property type="entry name" value="FLAGELLA BASAL BODY P-RING FORMATION PROTEIN FLGA"/>
    <property type="match status" value="1"/>
</dbReference>
<keyword evidence="7" id="KW-0969">Cilium</keyword>
<feature type="signal peptide" evidence="4">
    <location>
        <begin position="1"/>
        <end position="24"/>
    </location>
</feature>
<comment type="caution">
    <text evidence="7">The sequence shown here is derived from an EMBL/GenBank/DDBJ whole genome shotgun (WGS) entry which is preliminary data.</text>
</comment>
<reference evidence="7 8" key="1">
    <citation type="submission" date="2023-07" db="EMBL/GenBank/DDBJ databases">
        <title>Genomic Encyclopedia of Type Strains, Phase IV (KMG-IV): sequencing the most valuable type-strain genomes for metagenomic binning, comparative biology and taxonomic classification.</title>
        <authorList>
            <person name="Goeker M."/>
        </authorList>
    </citation>
    <scope>NUCLEOTIDE SEQUENCE [LARGE SCALE GENOMIC DNA]</scope>
    <source>
        <strain evidence="7 8">DSM 3770</strain>
    </source>
</reference>
<dbReference type="InterPro" id="IPR039246">
    <property type="entry name" value="Flagellar_FlgA"/>
</dbReference>
<keyword evidence="7" id="KW-0966">Cell projection</keyword>
<dbReference type="RefSeq" id="WP_237345335.1">
    <property type="nucleotide sequence ID" value="NZ_JABWGX010000009.1"/>
</dbReference>
<dbReference type="InterPro" id="IPR013974">
    <property type="entry name" value="SAF"/>
</dbReference>
<evidence type="ECO:0000313" key="8">
    <source>
        <dbReference type="Proteomes" id="UP001241747"/>
    </source>
</evidence>
<comment type="function">
    <text evidence="4">Involved in the assembly process of the P-ring formation. It may associate with FlgF on the rod constituting a structure essential for the P-ring assembly or may act as a modulator protein for the P-ring assembly.</text>
</comment>
<organism evidence="7 8">
    <name type="scientific">Xanthobacter agilis</name>
    <dbReference type="NCBI Taxonomy" id="47492"/>
    <lineage>
        <taxon>Bacteria</taxon>
        <taxon>Pseudomonadati</taxon>
        <taxon>Pseudomonadota</taxon>
        <taxon>Alphaproteobacteria</taxon>
        <taxon>Hyphomicrobiales</taxon>
        <taxon>Xanthobacteraceae</taxon>
        <taxon>Xanthobacter</taxon>
    </lineage>
</organism>
<dbReference type="Proteomes" id="UP001241747">
    <property type="component" value="Unassembled WGS sequence"/>
</dbReference>
<dbReference type="Pfam" id="PF13144">
    <property type="entry name" value="ChapFlgA"/>
    <property type="match status" value="1"/>
</dbReference>
<protein>
    <recommendedName>
        <fullName evidence="4">Flagella basal body P-ring formation protein FlgA</fullName>
    </recommendedName>
</protein>
<dbReference type="EMBL" id="JAUSVY010000009">
    <property type="protein sequence ID" value="MDQ0506666.1"/>
    <property type="molecule type" value="Genomic_DNA"/>
</dbReference>
<keyword evidence="7" id="KW-0282">Flagellum</keyword>
<comment type="similarity">
    <text evidence="4">Belongs to the FlgA family.</text>
</comment>
<evidence type="ECO:0000313" key="7">
    <source>
        <dbReference type="EMBL" id="MDQ0506666.1"/>
    </source>
</evidence>
<feature type="domain" description="SAF" evidence="6">
    <location>
        <begin position="67"/>
        <end position="130"/>
    </location>
</feature>
<dbReference type="CDD" id="cd11614">
    <property type="entry name" value="SAF_CpaB_FlgA_like"/>
    <property type="match status" value="1"/>
</dbReference>
<dbReference type="Gene3D" id="2.30.30.760">
    <property type="match status" value="1"/>
</dbReference>
<evidence type="ECO:0000256" key="4">
    <source>
        <dbReference type="RuleBase" id="RU362063"/>
    </source>
</evidence>
<dbReference type="PANTHER" id="PTHR36307">
    <property type="entry name" value="FLAGELLA BASAL BODY P-RING FORMATION PROTEIN FLGA"/>
    <property type="match status" value="1"/>
</dbReference>
<evidence type="ECO:0000256" key="3">
    <source>
        <dbReference type="ARBA" id="ARBA00022764"/>
    </source>
</evidence>
<accession>A0ABU0LHQ0</accession>
<keyword evidence="2 4" id="KW-0732">Signal</keyword>
<keyword evidence="3 4" id="KW-0574">Periplasm</keyword>
<gene>
    <name evidence="7" type="ORF">QOZ94_003480</name>
</gene>
<dbReference type="PROSITE" id="PS51257">
    <property type="entry name" value="PROKAR_LIPOPROTEIN"/>
    <property type="match status" value="1"/>
</dbReference>
<dbReference type="NCBIfam" id="TIGR03170">
    <property type="entry name" value="flgA_cterm"/>
    <property type="match status" value="1"/>
</dbReference>
<keyword evidence="8" id="KW-1185">Reference proteome</keyword>
<sequence length="194" mass="19637">MRARTAFLPCLAMALALGCGAGRAQSISALATQAEAERSAQGDQHAGAPSAPGLSAGAETSAAQLNLTLPVPSVTLYPGDALTPAVLTDRPAPRNVVESGMYAPRADALAGKVARRVLPAGVPISMSSVTDAIMVTKGVTARVILKEGGLHISGYATPLESGSAGAIVRLKNIDSGQIIIGEVQADGSVRIKMR</sequence>
<feature type="compositionally biased region" description="Low complexity" evidence="5">
    <location>
        <begin position="46"/>
        <end position="57"/>
    </location>
</feature>